<name>A0A4D6YBC6_9GAMM</name>
<dbReference type="Pfam" id="PF01336">
    <property type="entry name" value="tRNA_anti-codon"/>
    <property type="match status" value="1"/>
</dbReference>
<dbReference type="EC" id="6.1.1.22" evidence="8"/>
<dbReference type="InterPro" id="IPR006195">
    <property type="entry name" value="aa-tRNA-synth_II"/>
</dbReference>
<gene>
    <name evidence="8" type="primary">asnS</name>
    <name evidence="10" type="ORF">D9V81_01245</name>
</gene>
<dbReference type="GO" id="GO:0006421">
    <property type="term" value="P:asparaginyl-tRNA aminoacylation"/>
    <property type="evidence" value="ECO:0007669"/>
    <property type="project" value="UniProtKB-UniRule"/>
</dbReference>
<comment type="subcellular location">
    <subcellularLocation>
        <location evidence="8">Cytoplasm</location>
    </subcellularLocation>
</comment>
<dbReference type="InterPro" id="IPR004364">
    <property type="entry name" value="Aa-tRNA-synt_II"/>
</dbReference>
<evidence type="ECO:0000256" key="4">
    <source>
        <dbReference type="ARBA" id="ARBA00022741"/>
    </source>
</evidence>
<dbReference type="NCBIfam" id="NF003037">
    <property type="entry name" value="PRK03932.1"/>
    <property type="match status" value="1"/>
</dbReference>
<dbReference type="GO" id="GO:0003676">
    <property type="term" value="F:nucleic acid binding"/>
    <property type="evidence" value="ECO:0007669"/>
    <property type="project" value="InterPro"/>
</dbReference>
<dbReference type="NCBIfam" id="TIGR00457">
    <property type="entry name" value="asnS"/>
    <property type="match status" value="1"/>
</dbReference>
<keyword evidence="5 8" id="KW-0067">ATP-binding</keyword>
<sequence>MKRITINQIYKKCNLINKIINIYGWIKNRRHSKSGISFIDIYDGSCSNIIQGIVKKNIINYNEVLKLTIGCSVNIIGVLILSHGKNQKYEIKINTIKVLGWIDSPNEYPISSKNNTLEFLRSIPHLRPRTNLIGSITRIRNNIFYSIHNFLQKKNYFWIPTPIITSLNSEGAGSMFHVSTLNKNQDNKDNNIHFIKKNFFGKKTFLTVSGQLTAEAYACAMTKVYTFGPTFRAENSNTTRHLSEFWMLEIEEAFSTLTDIIKLSNNIIKYIIKNILKNCNLELEFLYNKIDKNIFLRLENFLNSKITIIEYNDAIKILLKSKTYFKNSINFGIDLCSEHEKYLVNNYFNAPIFVINYPKNLKAFYMRLNNDHNTVAAMDFLVPNIGEIIGGSEREERKNFLKKRIVDLGLNKKDYLWYIDLRRYGSVPHSGFGLGFERLVSFITGIKNVKDVAPFPRTVNNVLC</sequence>
<comment type="subunit">
    <text evidence="8">Homodimer.</text>
</comment>
<dbReference type="PRINTS" id="PR01042">
    <property type="entry name" value="TRNASYNTHASP"/>
</dbReference>
<dbReference type="EMBL" id="CP032996">
    <property type="protein sequence ID" value="QCI27237.1"/>
    <property type="molecule type" value="Genomic_DNA"/>
</dbReference>
<dbReference type="Pfam" id="PF00152">
    <property type="entry name" value="tRNA-synt_2"/>
    <property type="match status" value="1"/>
</dbReference>
<dbReference type="Gene3D" id="3.30.930.10">
    <property type="entry name" value="Bira Bifunctional Protein, Domain 2"/>
    <property type="match status" value="1"/>
</dbReference>
<dbReference type="Proteomes" id="UP000298603">
    <property type="component" value="Chromosome"/>
</dbReference>
<evidence type="ECO:0000313" key="10">
    <source>
        <dbReference type="EMBL" id="QCI27237.1"/>
    </source>
</evidence>
<proteinExistence type="inferred from homology"/>
<dbReference type="GO" id="GO:0005737">
    <property type="term" value="C:cytoplasm"/>
    <property type="evidence" value="ECO:0007669"/>
    <property type="project" value="UniProtKB-SubCell"/>
</dbReference>
<dbReference type="GO" id="GO:0005524">
    <property type="term" value="F:ATP binding"/>
    <property type="evidence" value="ECO:0007669"/>
    <property type="project" value="UniProtKB-UniRule"/>
</dbReference>
<dbReference type="HAMAP" id="MF_00534">
    <property type="entry name" value="Asn_tRNA_synth"/>
    <property type="match status" value="1"/>
</dbReference>
<evidence type="ECO:0000256" key="1">
    <source>
        <dbReference type="ARBA" id="ARBA00008226"/>
    </source>
</evidence>
<evidence type="ECO:0000259" key="9">
    <source>
        <dbReference type="PROSITE" id="PS50862"/>
    </source>
</evidence>
<dbReference type="CDD" id="cd04318">
    <property type="entry name" value="EcAsnRS_like_N"/>
    <property type="match status" value="1"/>
</dbReference>
<dbReference type="SUPFAM" id="SSF50249">
    <property type="entry name" value="Nucleic acid-binding proteins"/>
    <property type="match status" value="1"/>
</dbReference>
<comment type="catalytic activity">
    <reaction evidence="8">
        <text>tRNA(Asn) + L-asparagine + ATP = L-asparaginyl-tRNA(Asn) + AMP + diphosphate + H(+)</text>
        <dbReference type="Rhea" id="RHEA:11180"/>
        <dbReference type="Rhea" id="RHEA-COMP:9659"/>
        <dbReference type="Rhea" id="RHEA-COMP:9674"/>
        <dbReference type="ChEBI" id="CHEBI:15378"/>
        <dbReference type="ChEBI" id="CHEBI:30616"/>
        <dbReference type="ChEBI" id="CHEBI:33019"/>
        <dbReference type="ChEBI" id="CHEBI:58048"/>
        <dbReference type="ChEBI" id="CHEBI:78442"/>
        <dbReference type="ChEBI" id="CHEBI:78515"/>
        <dbReference type="ChEBI" id="CHEBI:456215"/>
        <dbReference type="EC" id="6.1.1.22"/>
    </reaction>
</comment>
<dbReference type="Gene3D" id="2.40.50.140">
    <property type="entry name" value="Nucleic acid-binding proteins"/>
    <property type="match status" value="1"/>
</dbReference>
<evidence type="ECO:0000256" key="5">
    <source>
        <dbReference type="ARBA" id="ARBA00022840"/>
    </source>
</evidence>
<keyword evidence="4 8" id="KW-0547">Nucleotide-binding</keyword>
<feature type="domain" description="Aminoacyl-transfer RNA synthetases class-II family profile" evidence="9">
    <location>
        <begin position="138"/>
        <end position="454"/>
    </location>
</feature>
<keyword evidence="6 8" id="KW-0648">Protein biosynthesis</keyword>
<keyword evidence="3 8" id="KW-0436">Ligase</keyword>
<dbReference type="PANTHER" id="PTHR22594:SF34">
    <property type="entry name" value="ASPARAGINE--TRNA LIGASE, MITOCHONDRIAL-RELATED"/>
    <property type="match status" value="1"/>
</dbReference>
<accession>A0A4D6YBC6</accession>
<protein>
    <recommendedName>
        <fullName evidence="8">Asparagine--tRNA ligase</fullName>
        <ecNumber evidence="8">6.1.1.22</ecNumber>
    </recommendedName>
    <alternativeName>
        <fullName evidence="8">Asparaginyl-tRNA synthetase</fullName>
        <shortName evidence="8">AsnRS</shortName>
    </alternativeName>
</protein>
<organism evidence="10 11">
    <name type="scientific">Buchnera aphidicola</name>
    <name type="common">Therioaphis trifolii</name>
    <dbReference type="NCBI Taxonomy" id="1241884"/>
    <lineage>
        <taxon>Bacteria</taxon>
        <taxon>Pseudomonadati</taxon>
        <taxon>Pseudomonadota</taxon>
        <taxon>Gammaproteobacteria</taxon>
        <taxon>Enterobacterales</taxon>
        <taxon>Erwiniaceae</taxon>
        <taxon>Buchnera</taxon>
    </lineage>
</organism>
<dbReference type="PROSITE" id="PS50862">
    <property type="entry name" value="AA_TRNA_LIGASE_II"/>
    <property type="match status" value="1"/>
</dbReference>
<dbReference type="InterPro" id="IPR045864">
    <property type="entry name" value="aa-tRNA-synth_II/BPL/LPL"/>
</dbReference>
<dbReference type="InterPro" id="IPR012340">
    <property type="entry name" value="NA-bd_OB-fold"/>
</dbReference>
<dbReference type="OrthoDB" id="9762036at2"/>
<reference evidence="10 11" key="1">
    <citation type="submission" date="2018-10" db="EMBL/GenBank/DDBJ databases">
        <title>Comparative functional genomics of the obligate endosymbiont Buchnera aphidicola.</title>
        <authorList>
            <person name="Chong R.A."/>
        </authorList>
    </citation>
    <scope>NUCLEOTIDE SEQUENCE [LARGE SCALE GENOMIC DNA]</scope>
    <source>
        <strain evidence="10 11">Tma</strain>
    </source>
</reference>
<evidence type="ECO:0000313" key="11">
    <source>
        <dbReference type="Proteomes" id="UP000298603"/>
    </source>
</evidence>
<evidence type="ECO:0000256" key="6">
    <source>
        <dbReference type="ARBA" id="ARBA00022917"/>
    </source>
</evidence>
<dbReference type="InterPro" id="IPR004365">
    <property type="entry name" value="NA-bd_OB_tRNA"/>
</dbReference>
<keyword evidence="11" id="KW-1185">Reference proteome</keyword>
<evidence type="ECO:0000256" key="8">
    <source>
        <dbReference type="HAMAP-Rule" id="MF_00534"/>
    </source>
</evidence>
<dbReference type="FunFam" id="3.30.930.10:FF:000016">
    <property type="entry name" value="Asparagine--tRNA ligase"/>
    <property type="match status" value="1"/>
</dbReference>
<dbReference type="InterPro" id="IPR004522">
    <property type="entry name" value="Asn-tRNA-ligase"/>
</dbReference>
<dbReference type="InterPro" id="IPR002312">
    <property type="entry name" value="Asp/Asn-tRNA-synth_IIb"/>
</dbReference>
<comment type="similarity">
    <text evidence="1 8">Belongs to the class-II aminoacyl-tRNA synthetase family.</text>
</comment>
<evidence type="ECO:0000256" key="2">
    <source>
        <dbReference type="ARBA" id="ARBA00022490"/>
    </source>
</evidence>
<evidence type="ECO:0000256" key="7">
    <source>
        <dbReference type="ARBA" id="ARBA00023146"/>
    </source>
</evidence>
<evidence type="ECO:0000256" key="3">
    <source>
        <dbReference type="ARBA" id="ARBA00022598"/>
    </source>
</evidence>
<dbReference type="RefSeq" id="WP_158349502.1">
    <property type="nucleotide sequence ID" value="NZ_CP032996.1"/>
</dbReference>
<keyword evidence="7 8" id="KW-0030">Aminoacyl-tRNA synthetase</keyword>
<dbReference type="PANTHER" id="PTHR22594">
    <property type="entry name" value="ASPARTYL/LYSYL-TRNA SYNTHETASE"/>
    <property type="match status" value="1"/>
</dbReference>
<dbReference type="SUPFAM" id="SSF55681">
    <property type="entry name" value="Class II aaRS and biotin synthetases"/>
    <property type="match status" value="1"/>
</dbReference>
<dbReference type="AlphaFoldDB" id="A0A4D6YBC6"/>
<dbReference type="GO" id="GO:0004816">
    <property type="term" value="F:asparagine-tRNA ligase activity"/>
    <property type="evidence" value="ECO:0007669"/>
    <property type="project" value="UniProtKB-UniRule"/>
</dbReference>
<keyword evidence="2 8" id="KW-0963">Cytoplasm</keyword>